<evidence type="ECO:0000259" key="6">
    <source>
        <dbReference type="PROSITE" id="PS50850"/>
    </source>
</evidence>
<dbReference type="InterPro" id="IPR011701">
    <property type="entry name" value="MFS"/>
</dbReference>
<keyword evidence="2 5" id="KW-0812">Transmembrane</keyword>
<dbReference type="Proteomes" id="UP000708208">
    <property type="component" value="Unassembled WGS sequence"/>
</dbReference>
<dbReference type="GO" id="GO:0016020">
    <property type="term" value="C:membrane"/>
    <property type="evidence" value="ECO:0007669"/>
    <property type="project" value="UniProtKB-SubCell"/>
</dbReference>
<dbReference type="AlphaFoldDB" id="A0A8J2JL51"/>
<keyword evidence="3 5" id="KW-1133">Transmembrane helix</keyword>
<evidence type="ECO:0000313" key="7">
    <source>
        <dbReference type="EMBL" id="CAG7721663.1"/>
    </source>
</evidence>
<keyword evidence="4 5" id="KW-0472">Membrane</keyword>
<organism evidence="7 8">
    <name type="scientific">Allacma fusca</name>
    <dbReference type="NCBI Taxonomy" id="39272"/>
    <lineage>
        <taxon>Eukaryota</taxon>
        <taxon>Metazoa</taxon>
        <taxon>Ecdysozoa</taxon>
        <taxon>Arthropoda</taxon>
        <taxon>Hexapoda</taxon>
        <taxon>Collembola</taxon>
        <taxon>Symphypleona</taxon>
        <taxon>Sminthuridae</taxon>
        <taxon>Allacma</taxon>
    </lineage>
</organism>
<proteinExistence type="predicted"/>
<dbReference type="InterPro" id="IPR020846">
    <property type="entry name" value="MFS_dom"/>
</dbReference>
<feature type="non-terminal residue" evidence="7">
    <location>
        <position position="52"/>
    </location>
</feature>
<name>A0A8J2JL51_9HEXA</name>
<feature type="non-terminal residue" evidence="7">
    <location>
        <position position="1"/>
    </location>
</feature>
<keyword evidence="8" id="KW-1185">Reference proteome</keyword>
<feature type="transmembrane region" description="Helical" evidence="5">
    <location>
        <begin position="12"/>
        <end position="35"/>
    </location>
</feature>
<dbReference type="Pfam" id="PF07690">
    <property type="entry name" value="MFS_1"/>
    <property type="match status" value="1"/>
</dbReference>
<dbReference type="OrthoDB" id="8120565at2759"/>
<gene>
    <name evidence="7" type="ORF">AFUS01_LOCUS10860</name>
</gene>
<dbReference type="EMBL" id="CAJVCH010081439">
    <property type="protein sequence ID" value="CAG7721663.1"/>
    <property type="molecule type" value="Genomic_DNA"/>
</dbReference>
<sequence>GDLDNLKANSELASWVASIMMIGALFAGLIGGYLVDRIGRRNTMLALAPAFV</sequence>
<evidence type="ECO:0000256" key="2">
    <source>
        <dbReference type="ARBA" id="ARBA00022692"/>
    </source>
</evidence>
<evidence type="ECO:0000313" key="8">
    <source>
        <dbReference type="Proteomes" id="UP000708208"/>
    </source>
</evidence>
<protein>
    <recommendedName>
        <fullName evidence="6">Major facilitator superfamily (MFS) profile domain-containing protein</fullName>
    </recommendedName>
</protein>
<comment type="subcellular location">
    <subcellularLocation>
        <location evidence="1">Membrane</location>
        <topology evidence="1">Multi-pass membrane protein</topology>
    </subcellularLocation>
</comment>
<evidence type="ECO:0000256" key="5">
    <source>
        <dbReference type="SAM" id="Phobius"/>
    </source>
</evidence>
<evidence type="ECO:0000256" key="3">
    <source>
        <dbReference type="ARBA" id="ARBA00022989"/>
    </source>
</evidence>
<dbReference type="GO" id="GO:0022857">
    <property type="term" value="F:transmembrane transporter activity"/>
    <property type="evidence" value="ECO:0007669"/>
    <property type="project" value="InterPro"/>
</dbReference>
<dbReference type="InterPro" id="IPR005829">
    <property type="entry name" value="Sugar_transporter_CS"/>
</dbReference>
<reference evidence="7" key="1">
    <citation type="submission" date="2021-06" db="EMBL/GenBank/DDBJ databases">
        <authorList>
            <person name="Hodson N. C."/>
            <person name="Mongue J. A."/>
            <person name="Jaron S. K."/>
        </authorList>
    </citation>
    <scope>NUCLEOTIDE SEQUENCE</scope>
</reference>
<feature type="domain" description="Major facilitator superfamily (MFS) profile" evidence="6">
    <location>
        <begin position="1"/>
        <end position="52"/>
    </location>
</feature>
<dbReference type="PROSITE" id="PS00216">
    <property type="entry name" value="SUGAR_TRANSPORT_1"/>
    <property type="match status" value="1"/>
</dbReference>
<evidence type="ECO:0000256" key="4">
    <source>
        <dbReference type="ARBA" id="ARBA00023136"/>
    </source>
</evidence>
<dbReference type="PROSITE" id="PS50850">
    <property type="entry name" value="MFS"/>
    <property type="match status" value="1"/>
</dbReference>
<comment type="caution">
    <text evidence="7">The sequence shown here is derived from an EMBL/GenBank/DDBJ whole genome shotgun (WGS) entry which is preliminary data.</text>
</comment>
<accession>A0A8J2JL51</accession>
<evidence type="ECO:0000256" key="1">
    <source>
        <dbReference type="ARBA" id="ARBA00004141"/>
    </source>
</evidence>